<evidence type="ECO:0000313" key="1">
    <source>
        <dbReference type="EMBL" id="SLK15968.1"/>
    </source>
</evidence>
<dbReference type="Pfam" id="PF08282">
    <property type="entry name" value="Hydrolase_3"/>
    <property type="match status" value="1"/>
</dbReference>
<reference evidence="2" key="1">
    <citation type="submission" date="2017-03" db="EMBL/GenBank/DDBJ databases">
        <authorList>
            <person name="Falquet L."/>
            <person name="Falquet L."/>
        </authorList>
    </citation>
    <scope>NUCLEOTIDE SEQUENCE [LARGE SCALE GENOMIC DNA]</scope>
</reference>
<dbReference type="Gene3D" id="3.30.1240.10">
    <property type="match status" value="1"/>
</dbReference>
<dbReference type="SFLD" id="SFLDG01144">
    <property type="entry name" value="C2.B.4:_PGP_Like"/>
    <property type="match status" value="1"/>
</dbReference>
<dbReference type="STRING" id="1351755.CCH01_09740"/>
<dbReference type="Proteomes" id="UP000190476">
    <property type="component" value="Chromosome I"/>
</dbReference>
<dbReference type="NCBIfam" id="TIGR01484">
    <property type="entry name" value="HAD-SF-IIB"/>
    <property type="match status" value="1"/>
</dbReference>
<organism evidence="1 2">
    <name type="scientific">Clostridium chauvoei JF4335</name>
    <dbReference type="NCBI Taxonomy" id="1351755"/>
    <lineage>
        <taxon>Bacteria</taxon>
        <taxon>Bacillati</taxon>
        <taxon>Bacillota</taxon>
        <taxon>Clostridia</taxon>
        <taxon>Eubacteriales</taxon>
        <taxon>Clostridiaceae</taxon>
        <taxon>Clostridium</taxon>
    </lineage>
</organism>
<evidence type="ECO:0000313" key="2">
    <source>
        <dbReference type="Proteomes" id="UP000190476"/>
    </source>
</evidence>
<dbReference type="Gene3D" id="3.40.50.1000">
    <property type="entry name" value="HAD superfamily/HAD-like"/>
    <property type="match status" value="1"/>
</dbReference>
<proteinExistence type="predicted"/>
<dbReference type="GO" id="GO:0005829">
    <property type="term" value="C:cytosol"/>
    <property type="evidence" value="ECO:0007669"/>
    <property type="project" value="TreeGrafter"/>
</dbReference>
<protein>
    <submittedName>
        <fullName evidence="1">Putative HAD hydrolase, IIB family</fullName>
    </submittedName>
</protein>
<dbReference type="CDD" id="cd07518">
    <property type="entry name" value="HAD_YbiV-Like"/>
    <property type="match status" value="1"/>
</dbReference>
<dbReference type="GeneID" id="66301320"/>
<dbReference type="OrthoDB" id="9781413at2"/>
<name>A0A1U6J6P4_9CLOT</name>
<keyword evidence="2" id="KW-1185">Reference proteome</keyword>
<dbReference type="NCBIfam" id="TIGR00099">
    <property type="entry name" value="Cof-subfamily"/>
    <property type="match status" value="1"/>
</dbReference>
<dbReference type="InterPro" id="IPR006379">
    <property type="entry name" value="HAD-SF_hydro_IIB"/>
</dbReference>
<dbReference type="SUPFAM" id="SSF56784">
    <property type="entry name" value="HAD-like"/>
    <property type="match status" value="1"/>
</dbReference>
<dbReference type="InterPro" id="IPR000150">
    <property type="entry name" value="Cof"/>
</dbReference>
<dbReference type="InterPro" id="IPR023214">
    <property type="entry name" value="HAD_sf"/>
</dbReference>
<dbReference type="RefSeq" id="WP_079481251.1">
    <property type="nucleotide sequence ID" value="NZ_CBML010000006.1"/>
</dbReference>
<dbReference type="PANTHER" id="PTHR10000:SF8">
    <property type="entry name" value="HAD SUPERFAMILY HYDROLASE-LIKE, TYPE 3"/>
    <property type="match status" value="1"/>
</dbReference>
<dbReference type="EMBL" id="LT799839">
    <property type="protein sequence ID" value="SLK15968.1"/>
    <property type="molecule type" value="Genomic_DNA"/>
</dbReference>
<dbReference type="SFLD" id="SFLDG01140">
    <property type="entry name" value="C2.B:_Phosphomannomutase_and_P"/>
    <property type="match status" value="1"/>
</dbReference>
<dbReference type="SFLD" id="SFLDS00003">
    <property type="entry name" value="Haloacid_Dehalogenase"/>
    <property type="match status" value="1"/>
</dbReference>
<accession>A0A1U6J6P4</accession>
<dbReference type="InterPro" id="IPR036412">
    <property type="entry name" value="HAD-like_sf"/>
</dbReference>
<dbReference type="PANTHER" id="PTHR10000">
    <property type="entry name" value="PHOSPHOSERINE PHOSPHATASE"/>
    <property type="match status" value="1"/>
</dbReference>
<dbReference type="GO" id="GO:0016791">
    <property type="term" value="F:phosphatase activity"/>
    <property type="evidence" value="ECO:0007669"/>
    <property type="project" value="TreeGrafter"/>
</dbReference>
<sequence>MIKLIASDLDGTLLDDNGKIPNEFEDVLKEIIQRNIKFIAASGRPYYTLKEDFGKLAKHVTFVADNGAVIVENDEIIHCDIIEKELVQKIISKYRTLKDIHIILCGKECAYIEDTDPRFLEEVDKFYYKKEIVNNIEDIENDIVKITFCDFNNVRQLSEKHFAKEFSDELQIVVSGKIWLDIMDNKTNKGLGLKKIQDKFAITNGETMVFGDYYNDLPMFEKAFFTYAMDNAPEEVKSKAKYIIESNSNYGVINTLRDKYLKNQGE</sequence>
<gene>
    <name evidence="1" type="ORF">CCH01_09740</name>
</gene>
<keyword evidence="1" id="KW-0378">Hydrolase</keyword>
<dbReference type="AlphaFoldDB" id="A0A1U6J6P4"/>
<dbReference type="GO" id="GO:0000287">
    <property type="term" value="F:magnesium ion binding"/>
    <property type="evidence" value="ECO:0007669"/>
    <property type="project" value="TreeGrafter"/>
</dbReference>